<name>A0ABN0W5L6_9BACI</name>
<keyword evidence="1 3" id="KW-0474">Menaquinone biosynthesis</keyword>
<comment type="pathway">
    <text evidence="3">Quinol/quinone metabolism; 1,4-dihydroxy-2-naphthoate biosynthesis; 1,4-dihydroxy-2-naphthoate from chorismate: step 3/7.</text>
</comment>
<gene>
    <name evidence="3 5" type="primary">menH</name>
    <name evidence="5" type="ORF">GCM10008967_15520</name>
</gene>
<evidence type="ECO:0000259" key="4">
    <source>
        <dbReference type="Pfam" id="PF00561"/>
    </source>
</evidence>
<evidence type="ECO:0000313" key="5">
    <source>
        <dbReference type="EMBL" id="GAA0325842.1"/>
    </source>
</evidence>
<keyword evidence="2 3" id="KW-0456">Lyase</keyword>
<proteinExistence type="inferred from homology"/>
<comment type="caution">
    <text evidence="5">The sequence shown here is derived from an EMBL/GenBank/DDBJ whole genome shotgun (WGS) entry which is preliminary data.</text>
</comment>
<dbReference type="Pfam" id="PF00561">
    <property type="entry name" value="Abhydrolase_1"/>
    <property type="match status" value="1"/>
</dbReference>
<evidence type="ECO:0000256" key="1">
    <source>
        <dbReference type="ARBA" id="ARBA00022428"/>
    </source>
</evidence>
<dbReference type="InterPro" id="IPR000073">
    <property type="entry name" value="AB_hydrolase_1"/>
</dbReference>
<evidence type="ECO:0000256" key="3">
    <source>
        <dbReference type="HAMAP-Rule" id="MF_01660"/>
    </source>
</evidence>
<dbReference type="PRINTS" id="PR00412">
    <property type="entry name" value="EPOXHYDRLASE"/>
</dbReference>
<dbReference type="RefSeq" id="WP_343797904.1">
    <property type="nucleotide sequence ID" value="NZ_BAAADJ010000017.1"/>
</dbReference>
<dbReference type="Gene3D" id="3.40.50.1820">
    <property type="entry name" value="alpha/beta hydrolase"/>
    <property type="match status" value="1"/>
</dbReference>
<dbReference type="InterPro" id="IPR022485">
    <property type="entry name" value="SHCHC_synthase_MenH"/>
</dbReference>
<dbReference type="EC" id="4.2.99.20" evidence="3"/>
<sequence length="275" mass="31513">MMNKQSIELSIRGVRYYLEMSGKGTPLWLLHGFTGSTKTWGNIIPLLCEHRKVISIDLIGHGKTESPQNVDRYKMEEQVKDLEEIRKALDLHSLDLLGYSMGGRVALSFAMTYRKHVQKLILESSSPGLEKEEERIARKQSDNNLSERIKRDGLERFVDYWQDIPLFQSQKSLPKEVQQNIRSERLQQNPIGLANSLVGMGTGSQPSWWQELKKLDIPTLLITGTLDHKFVKIAQEMLKVLPHAEQIDVFGVGHAIHVEEPEKFVKIVREFLLST</sequence>
<dbReference type="InterPro" id="IPR029058">
    <property type="entry name" value="AB_hydrolase_fold"/>
</dbReference>
<keyword evidence="6" id="KW-1185">Reference proteome</keyword>
<feature type="domain" description="AB hydrolase-1" evidence="4">
    <location>
        <begin position="26"/>
        <end position="261"/>
    </location>
</feature>
<dbReference type="PRINTS" id="PR00111">
    <property type="entry name" value="ABHYDROLASE"/>
</dbReference>
<dbReference type="InterPro" id="IPR000639">
    <property type="entry name" value="Epox_hydrolase-like"/>
</dbReference>
<comment type="similarity">
    <text evidence="3">Belongs to the AB hydrolase superfamily. MenH family.</text>
</comment>
<comment type="pathway">
    <text evidence="3">Quinol/quinone metabolism; menaquinone biosynthesis.</text>
</comment>
<dbReference type="EMBL" id="BAAADJ010000017">
    <property type="protein sequence ID" value="GAA0325842.1"/>
    <property type="molecule type" value="Genomic_DNA"/>
</dbReference>
<accession>A0ABN0W5L6</accession>
<dbReference type="NCBIfam" id="TIGR03695">
    <property type="entry name" value="menH_SHCHC"/>
    <property type="match status" value="1"/>
</dbReference>
<dbReference type="Proteomes" id="UP001500782">
    <property type="component" value="Unassembled WGS sequence"/>
</dbReference>
<dbReference type="PANTHER" id="PTHR42916:SF1">
    <property type="entry name" value="PROTEIN PHYLLO, CHLOROPLASTIC"/>
    <property type="match status" value="1"/>
</dbReference>
<evidence type="ECO:0000256" key="2">
    <source>
        <dbReference type="ARBA" id="ARBA00023239"/>
    </source>
</evidence>
<comment type="catalytic activity">
    <reaction evidence="3">
        <text>5-enolpyruvoyl-6-hydroxy-2-succinyl-cyclohex-3-ene-1-carboxylate = (1R,6R)-6-hydroxy-2-succinyl-cyclohexa-2,4-diene-1-carboxylate + pyruvate</text>
        <dbReference type="Rhea" id="RHEA:25597"/>
        <dbReference type="ChEBI" id="CHEBI:15361"/>
        <dbReference type="ChEBI" id="CHEBI:58689"/>
        <dbReference type="ChEBI" id="CHEBI:58818"/>
        <dbReference type="EC" id="4.2.99.20"/>
    </reaction>
</comment>
<comment type="function">
    <text evidence="3">Catalyzes a proton abstraction reaction that results in 2,5-elimination of pyruvate from 2-succinyl-5-enolpyruvyl-6-hydroxy-3-cyclohexene-1-carboxylate (SEPHCHC) and the formation of 2-succinyl-6-hydroxy-2,4-cyclohexadiene-1-carboxylate (SHCHC).</text>
</comment>
<evidence type="ECO:0000313" key="6">
    <source>
        <dbReference type="Proteomes" id="UP001500782"/>
    </source>
</evidence>
<organism evidence="5 6">
    <name type="scientific">Bacillus carboniphilus</name>
    <dbReference type="NCBI Taxonomy" id="86663"/>
    <lineage>
        <taxon>Bacteria</taxon>
        <taxon>Bacillati</taxon>
        <taxon>Bacillota</taxon>
        <taxon>Bacilli</taxon>
        <taxon>Bacillales</taxon>
        <taxon>Bacillaceae</taxon>
        <taxon>Bacillus</taxon>
    </lineage>
</organism>
<dbReference type="SUPFAM" id="SSF53474">
    <property type="entry name" value="alpha/beta-Hydrolases"/>
    <property type="match status" value="1"/>
</dbReference>
<dbReference type="HAMAP" id="MF_01660">
    <property type="entry name" value="MenH"/>
    <property type="match status" value="1"/>
</dbReference>
<protein>
    <recommendedName>
        <fullName evidence="3">Putative 2-succinyl-6-hydroxy-2,4-cyclohexadiene-1-carboxylate synthase</fullName>
        <shortName evidence="3">SHCHC synthase</shortName>
        <ecNumber evidence="3">4.2.99.20</ecNumber>
    </recommendedName>
</protein>
<reference evidence="5 6" key="1">
    <citation type="journal article" date="2019" name="Int. J. Syst. Evol. Microbiol.">
        <title>The Global Catalogue of Microorganisms (GCM) 10K type strain sequencing project: providing services to taxonomists for standard genome sequencing and annotation.</title>
        <authorList>
            <consortium name="The Broad Institute Genomics Platform"/>
            <consortium name="The Broad Institute Genome Sequencing Center for Infectious Disease"/>
            <person name="Wu L."/>
            <person name="Ma J."/>
        </authorList>
    </citation>
    <scope>NUCLEOTIDE SEQUENCE [LARGE SCALE GENOMIC DNA]</scope>
    <source>
        <strain evidence="5 6">JCM 9731</strain>
    </source>
</reference>
<dbReference type="PANTHER" id="PTHR42916">
    <property type="entry name" value="2-SUCCINYL-5-ENOLPYRUVYL-6-HYDROXY-3-CYCLOHEXENE-1-CARBOXYLATE SYNTHASE"/>
    <property type="match status" value="1"/>
</dbReference>
<comment type="subunit">
    <text evidence="3">Monomer.</text>
</comment>